<gene>
    <name evidence="1" type="ORF">OIK44_07790</name>
</gene>
<comment type="caution">
    <text evidence="1">The sequence shown here is derived from an EMBL/GenBank/DDBJ whole genome shotgun (WGS) entry which is preliminary data.</text>
</comment>
<protein>
    <submittedName>
        <fullName evidence="1">Uncharacterized protein</fullName>
    </submittedName>
</protein>
<evidence type="ECO:0000313" key="2">
    <source>
        <dbReference type="Proteomes" id="UP001221208"/>
    </source>
</evidence>
<proteinExistence type="predicted"/>
<dbReference type="RefSeq" id="WP_273670157.1">
    <property type="nucleotide sequence ID" value="NZ_JAQQXR010000002.1"/>
</dbReference>
<name>A0ABT5JY38_9BURK</name>
<evidence type="ECO:0000313" key="1">
    <source>
        <dbReference type="EMBL" id="MDC8757484.1"/>
    </source>
</evidence>
<accession>A0ABT5JY38</accession>
<dbReference type="Proteomes" id="UP001221208">
    <property type="component" value="Unassembled WGS sequence"/>
</dbReference>
<dbReference type="EMBL" id="JAQQXR010000002">
    <property type="protein sequence ID" value="MDC8757484.1"/>
    <property type="molecule type" value="Genomic_DNA"/>
</dbReference>
<sequence>MDIYHHYKPLRNHLKSFSLQNSLIDIWSVSNHIVENMPLLQHIKFSEKSGKPISTRNPPWKIFPWELETLARELIINAENTIGNRFSRIQPLTKSIQIIRDIENEISKNEIKEKGDKYNVLDETHRLSHRQIIFQQPLTTRRITRYFKIFSHPALAQIVEDKVKMTVTQFLQLGYAVSGNFLTNWGINASQSYEHLGISKEQSDGFYNLISIPLSTLKNDLIKKSSMDRDWLYTVNPLEARPLLALSNEQPEQLICPIPIFLIRRITSGLYYDLYSHNKFANPFGTAFQDYIGSVIEYSLRNKEYNLLPEKKYILNKKTKDGMDWILFDNTANLFIECKTKRLPHSEKYLLIKNELDEQLDVLAKAIHQNYANISDSLNGHTHWENNNLPSYSVITTLEQWFQISPTLLTRLQELVKKRLNESGINENILDRVPYIVCSAEEFEDICYAIKSDGIENVFSKLTSKDHFAWSVSGIISQNFKNLNLRELFIEDFQSLLSSILNENTAASRHIGDAFTAAQ</sequence>
<reference evidence="1 2" key="1">
    <citation type="submission" date="2022-10" db="EMBL/GenBank/DDBJ databases">
        <title>Janthinobacterium sp. hw3 Genome sequencing.</title>
        <authorList>
            <person name="Park S."/>
        </authorList>
    </citation>
    <scope>NUCLEOTIDE SEQUENCE [LARGE SCALE GENOMIC DNA]</scope>
    <source>
        <strain evidence="2">hw3</strain>
    </source>
</reference>
<organism evidence="1 2">
    <name type="scientific">Janthinobacterium fluminis</name>
    <dbReference type="NCBI Taxonomy" id="2987524"/>
    <lineage>
        <taxon>Bacteria</taxon>
        <taxon>Pseudomonadati</taxon>
        <taxon>Pseudomonadota</taxon>
        <taxon>Betaproteobacteria</taxon>
        <taxon>Burkholderiales</taxon>
        <taxon>Oxalobacteraceae</taxon>
        <taxon>Janthinobacterium</taxon>
    </lineage>
</organism>
<keyword evidence="2" id="KW-1185">Reference proteome</keyword>